<evidence type="ECO:0000313" key="3">
    <source>
        <dbReference type="Proteomes" id="UP000322545"/>
    </source>
</evidence>
<dbReference type="AlphaFoldDB" id="A0A1M7JW85"/>
<accession>A0A1M7JW85</accession>
<dbReference type="RefSeq" id="WP_149780493.1">
    <property type="nucleotide sequence ID" value="NZ_FRCB01000009.1"/>
</dbReference>
<proteinExistence type="predicted"/>
<gene>
    <name evidence="2" type="ORF">SAMN05443432_10994</name>
</gene>
<dbReference type="PANTHER" id="PTHR43798">
    <property type="entry name" value="MONOACYLGLYCEROL LIPASE"/>
    <property type="match status" value="1"/>
</dbReference>
<dbReference type="SUPFAM" id="SSF53474">
    <property type="entry name" value="alpha/beta-Hydrolases"/>
    <property type="match status" value="1"/>
</dbReference>
<dbReference type="EMBL" id="FRCB01000009">
    <property type="protein sequence ID" value="SHM57171.1"/>
    <property type="molecule type" value="Genomic_DNA"/>
</dbReference>
<dbReference type="InterPro" id="IPR050266">
    <property type="entry name" value="AB_hydrolase_sf"/>
</dbReference>
<dbReference type="Pfam" id="PF00561">
    <property type="entry name" value="Abhydrolase_1"/>
    <property type="match status" value="1"/>
</dbReference>
<sequence>MIWWVLAVLVLTVLLAPFLAEALRPALSNADRADAPGQMADLPLGPTHYQWLGAQSGPLIVCVHGLTTPSFVWYPIAAGLGRLGFRVLVYDLYGRGWSARPRGAQDSDFFVTQLEDLLDALEIDEPITLMGYSMGGVIAAAFAARHADRLRQLVLLAPAGMGHDLGPIARLVVNHEWLGAWLFMALYGRQFRSATEAERGLDTSIDNVVDLQQAQLRWRGFRGAVLSSMRGALDEDMAPAHRAIASAGLPVLAIWAREDEVIPISGMGRLAEWNRDARQEMIAGASHALAYTHDAEVVDLLDVLLTR</sequence>
<reference evidence="2 3" key="1">
    <citation type="submission" date="2016-11" db="EMBL/GenBank/DDBJ databases">
        <authorList>
            <person name="Varghese N."/>
            <person name="Submissions S."/>
        </authorList>
    </citation>
    <scope>NUCLEOTIDE SEQUENCE [LARGE SCALE GENOMIC DNA]</scope>
    <source>
        <strain evidence="2 3">DSM 28249</strain>
    </source>
</reference>
<dbReference type="PANTHER" id="PTHR43798:SF33">
    <property type="entry name" value="HYDROLASE, PUTATIVE (AFU_ORTHOLOGUE AFUA_2G14860)-RELATED"/>
    <property type="match status" value="1"/>
</dbReference>
<dbReference type="InterPro" id="IPR000073">
    <property type="entry name" value="AB_hydrolase_1"/>
</dbReference>
<dbReference type="Gene3D" id="3.40.50.1820">
    <property type="entry name" value="alpha/beta hydrolase"/>
    <property type="match status" value="1"/>
</dbReference>
<feature type="domain" description="AB hydrolase-1" evidence="1">
    <location>
        <begin position="58"/>
        <end position="293"/>
    </location>
</feature>
<evidence type="ECO:0000313" key="2">
    <source>
        <dbReference type="EMBL" id="SHM57171.1"/>
    </source>
</evidence>
<protein>
    <submittedName>
        <fullName evidence="2">Lysophospholipase, alpha-beta hydrolase superfamily</fullName>
    </submittedName>
</protein>
<keyword evidence="2" id="KW-0378">Hydrolase</keyword>
<dbReference type="PRINTS" id="PR00111">
    <property type="entry name" value="ABHYDROLASE"/>
</dbReference>
<evidence type="ECO:0000259" key="1">
    <source>
        <dbReference type="Pfam" id="PF00561"/>
    </source>
</evidence>
<dbReference type="Proteomes" id="UP000322545">
    <property type="component" value="Unassembled WGS sequence"/>
</dbReference>
<organism evidence="2 3">
    <name type="scientific">Roseovarius litoreus</name>
    <dbReference type="NCBI Taxonomy" id="1155722"/>
    <lineage>
        <taxon>Bacteria</taxon>
        <taxon>Pseudomonadati</taxon>
        <taxon>Pseudomonadota</taxon>
        <taxon>Alphaproteobacteria</taxon>
        <taxon>Rhodobacterales</taxon>
        <taxon>Roseobacteraceae</taxon>
        <taxon>Roseovarius</taxon>
    </lineage>
</organism>
<dbReference type="GO" id="GO:0016020">
    <property type="term" value="C:membrane"/>
    <property type="evidence" value="ECO:0007669"/>
    <property type="project" value="TreeGrafter"/>
</dbReference>
<dbReference type="InterPro" id="IPR029058">
    <property type="entry name" value="AB_hydrolase_fold"/>
</dbReference>
<dbReference type="GO" id="GO:0016787">
    <property type="term" value="F:hydrolase activity"/>
    <property type="evidence" value="ECO:0007669"/>
    <property type="project" value="UniProtKB-KW"/>
</dbReference>
<keyword evidence="3" id="KW-1185">Reference proteome</keyword>
<name>A0A1M7JW85_9RHOB</name>